<keyword evidence="16" id="KW-1185">Reference proteome</keyword>
<evidence type="ECO:0000313" key="16">
    <source>
        <dbReference type="Proteomes" id="UP001168821"/>
    </source>
</evidence>
<evidence type="ECO:0000256" key="4">
    <source>
        <dbReference type="ARBA" id="ARBA00010617"/>
    </source>
</evidence>
<dbReference type="PANTHER" id="PTHR24292:SF54">
    <property type="entry name" value="CYP9F3-RELATED"/>
    <property type="match status" value="1"/>
</dbReference>
<dbReference type="Pfam" id="PF00067">
    <property type="entry name" value="p450"/>
    <property type="match status" value="1"/>
</dbReference>
<protein>
    <recommendedName>
        <fullName evidence="17">Cytochrome P450 9e2</fullName>
    </recommendedName>
</protein>
<evidence type="ECO:0000256" key="7">
    <source>
        <dbReference type="ARBA" id="ARBA00022824"/>
    </source>
</evidence>
<dbReference type="GO" id="GO:0005506">
    <property type="term" value="F:iron ion binding"/>
    <property type="evidence" value="ECO:0007669"/>
    <property type="project" value="InterPro"/>
</dbReference>
<dbReference type="GO" id="GO:0004497">
    <property type="term" value="F:monooxygenase activity"/>
    <property type="evidence" value="ECO:0007669"/>
    <property type="project" value="UniProtKB-KW"/>
</dbReference>
<comment type="similarity">
    <text evidence="4 14">Belongs to the cytochrome P450 family.</text>
</comment>
<dbReference type="Proteomes" id="UP001168821">
    <property type="component" value="Unassembled WGS sequence"/>
</dbReference>
<evidence type="ECO:0000256" key="11">
    <source>
        <dbReference type="ARBA" id="ARBA00023033"/>
    </source>
</evidence>
<proteinExistence type="inferred from homology"/>
<dbReference type="FunFam" id="1.10.630.10:FF:000042">
    <property type="entry name" value="Cytochrome P450"/>
    <property type="match status" value="1"/>
</dbReference>
<reference evidence="15" key="1">
    <citation type="journal article" date="2023" name="G3 (Bethesda)">
        <title>Whole genome assemblies of Zophobas morio and Tenebrio molitor.</title>
        <authorList>
            <person name="Kaur S."/>
            <person name="Stinson S.A."/>
            <person name="diCenzo G.C."/>
        </authorList>
    </citation>
    <scope>NUCLEOTIDE SEQUENCE</scope>
    <source>
        <strain evidence="15">QUZm001</strain>
    </source>
</reference>
<dbReference type="GO" id="GO:0005789">
    <property type="term" value="C:endoplasmic reticulum membrane"/>
    <property type="evidence" value="ECO:0007669"/>
    <property type="project" value="UniProtKB-SubCell"/>
</dbReference>
<keyword evidence="6 13" id="KW-0479">Metal-binding</keyword>
<dbReference type="InterPro" id="IPR002401">
    <property type="entry name" value="Cyt_P450_E_grp-I"/>
</dbReference>
<keyword evidence="9 14" id="KW-0560">Oxidoreductase</keyword>
<keyword evidence="5 13" id="KW-0349">Heme</keyword>
<evidence type="ECO:0000256" key="5">
    <source>
        <dbReference type="ARBA" id="ARBA00022617"/>
    </source>
</evidence>
<evidence type="ECO:0000256" key="14">
    <source>
        <dbReference type="RuleBase" id="RU000461"/>
    </source>
</evidence>
<feature type="binding site" description="axial binding residue" evidence="13">
    <location>
        <position position="448"/>
    </location>
    <ligand>
        <name>heme</name>
        <dbReference type="ChEBI" id="CHEBI:30413"/>
    </ligand>
    <ligandPart>
        <name>Fe</name>
        <dbReference type="ChEBI" id="CHEBI:18248"/>
    </ligandPart>
</feature>
<dbReference type="Gene3D" id="1.10.630.10">
    <property type="entry name" value="Cytochrome P450"/>
    <property type="match status" value="1"/>
</dbReference>
<name>A0AA38HYX9_9CUCU</name>
<keyword evidence="10 13" id="KW-0408">Iron</keyword>
<evidence type="ECO:0000256" key="2">
    <source>
        <dbReference type="ARBA" id="ARBA00004174"/>
    </source>
</evidence>
<comment type="subcellular location">
    <subcellularLocation>
        <location evidence="3">Endoplasmic reticulum membrane</location>
        <topology evidence="3">Peripheral membrane protein</topology>
    </subcellularLocation>
    <subcellularLocation>
        <location evidence="2">Microsome membrane</location>
        <topology evidence="2">Peripheral membrane protein</topology>
    </subcellularLocation>
</comment>
<keyword evidence="7" id="KW-0256">Endoplasmic reticulum</keyword>
<dbReference type="AlphaFoldDB" id="A0AA38HYX9"/>
<comment type="cofactor">
    <cofactor evidence="1 13">
        <name>heme</name>
        <dbReference type="ChEBI" id="CHEBI:30413"/>
    </cofactor>
</comment>
<evidence type="ECO:0000256" key="10">
    <source>
        <dbReference type="ARBA" id="ARBA00023004"/>
    </source>
</evidence>
<evidence type="ECO:0000256" key="13">
    <source>
        <dbReference type="PIRSR" id="PIRSR602401-1"/>
    </source>
</evidence>
<comment type="caution">
    <text evidence="15">The sequence shown here is derived from an EMBL/GenBank/DDBJ whole genome shotgun (WGS) entry which is preliminary data.</text>
</comment>
<dbReference type="PANTHER" id="PTHR24292">
    <property type="entry name" value="CYTOCHROME P450"/>
    <property type="match status" value="1"/>
</dbReference>
<dbReference type="EMBL" id="JALNTZ010000007">
    <property type="protein sequence ID" value="KAJ3646200.1"/>
    <property type="molecule type" value="Genomic_DNA"/>
</dbReference>
<dbReference type="PRINTS" id="PR00385">
    <property type="entry name" value="P450"/>
</dbReference>
<dbReference type="PRINTS" id="PR00463">
    <property type="entry name" value="EP450I"/>
</dbReference>
<evidence type="ECO:0000256" key="6">
    <source>
        <dbReference type="ARBA" id="ARBA00022723"/>
    </source>
</evidence>
<organism evidence="15 16">
    <name type="scientific">Zophobas morio</name>
    <dbReference type="NCBI Taxonomy" id="2755281"/>
    <lineage>
        <taxon>Eukaryota</taxon>
        <taxon>Metazoa</taxon>
        <taxon>Ecdysozoa</taxon>
        <taxon>Arthropoda</taxon>
        <taxon>Hexapoda</taxon>
        <taxon>Insecta</taxon>
        <taxon>Pterygota</taxon>
        <taxon>Neoptera</taxon>
        <taxon>Endopterygota</taxon>
        <taxon>Coleoptera</taxon>
        <taxon>Polyphaga</taxon>
        <taxon>Cucujiformia</taxon>
        <taxon>Tenebrionidae</taxon>
        <taxon>Zophobas</taxon>
    </lineage>
</organism>
<evidence type="ECO:0000313" key="15">
    <source>
        <dbReference type="EMBL" id="KAJ3646200.1"/>
    </source>
</evidence>
<sequence length="504" mass="58996">MWWFLIIMTVAATIIFIRLKQKNKYWIRKGVKQGSPVPLFGDKWRAIAHNQSLADMVQKIYNVGEDDRYCGAYDFMSPALVLKDPDLIKNILVKDFDHFVDHKRVIPEGSDPIWDRNLFFLTGQKWRDMRSALSPVFTGSKMRHMFVLITKSAEQFVEHFVKQNKQVHAIELKDTFARLTNDIIASTVFGFQSDSLEDRDSKFYEMAKRITDFTGFWQGIKLLGFFIFPKLYKTLNIKILSEQISNFFYRIVKENIKTRTEQNINRPDMISLLMEARENHKLIHGVKITDEDITAQALVFFFAGFDSVSSLMCFMSYELATNPDIQERLIQEIDKTSELCDRKLDYEAVKSMKYLDMVVSEALRKWPITPFVNRICTIPYTIEPKRPNEQPIHLEKDAIVFLPIYGLHHDPKHFPNPDRFDPERFSEENKPNITPYTYVPFGAGPRKCIGYRFALLEIKVLFFYLLSKFEIVVTERTEIPVKICKKSLNMTPDGGLWVALKRRN</sequence>
<dbReference type="InterPro" id="IPR036396">
    <property type="entry name" value="Cyt_P450_sf"/>
</dbReference>
<accession>A0AA38HYX9</accession>
<evidence type="ECO:0000256" key="1">
    <source>
        <dbReference type="ARBA" id="ARBA00001971"/>
    </source>
</evidence>
<evidence type="ECO:0000256" key="9">
    <source>
        <dbReference type="ARBA" id="ARBA00023002"/>
    </source>
</evidence>
<dbReference type="GO" id="GO:0016705">
    <property type="term" value="F:oxidoreductase activity, acting on paired donors, with incorporation or reduction of molecular oxygen"/>
    <property type="evidence" value="ECO:0007669"/>
    <property type="project" value="InterPro"/>
</dbReference>
<dbReference type="GO" id="GO:0020037">
    <property type="term" value="F:heme binding"/>
    <property type="evidence" value="ECO:0007669"/>
    <property type="project" value="InterPro"/>
</dbReference>
<keyword evidence="8" id="KW-0492">Microsome</keyword>
<dbReference type="SUPFAM" id="SSF48264">
    <property type="entry name" value="Cytochrome P450"/>
    <property type="match status" value="1"/>
</dbReference>
<evidence type="ECO:0008006" key="17">
    <source>
        <dbReference type="Google" id="ProtNLM"/>
    </source>
</evidence>
<keyword evidence="11 14" id="KW-0503">Monooxygenase</keyword>
<dbReference type="PROSITE" id="PS00086">
    <property type="entry name" value="CYTOCHROME_P450"/>
    <property type="match status" value="1"/>
</dbReference>
<dbReference type="InterPro" id="IPR050476">
    <property type="entry name" value="Insect_CytP450_Detox"/>
</dbReference>
<dbReference type="InterPro" id="IPR017972">
    <property type="entry name" value="Cyt_P450_CS"/>
</dbReference>
<dbReference type="InterPro" id="IPR001128">
    <property type="entry name" value="Cyt_P450"/>
</dbReference>
<dbReference type="CDD" id="cd11056">
    <property type="entry name" value="CYP6-like"/>
    <property type="match status" value="1"/>
</dbReference>
<gene>
    <name evidence="15" type="ORF">Zmor_023797</name>
</gene>
<evidence type="ECO:0000256" key="12">
    <source>
        <dbReference type="ARBA" id="ARBA00023136"/>
    </source>
</evidence>
<evidence type="ECO:0000256" key="8">
    <source>
        <dbReference type="ARBA" id="ARBA00022848"/>
    </source>
</evidence>
<evidence type="ECO:0000256" key="3">
    <source>
        <dbReference type="ARBA" id="ARBA00004406"/>
    </source>
</evidence>
<keyword evidence="12" id="KW-0472">Membrane</keyword>